<sequence length="137" mass="15639">MPARRCDRVYDLGEKRIAHIAAKAWGTGTSRQQELEDIRKEGNLDCATAIMKVVADYGAQRLSRAPLTITELEHNLDQEAALCDFSDVELRKRYSQLDRSSLSSQLTSMFQRMSSLDVKWVVRLLLKDWTLAIIPKN</sequence>
<evidence type="ECO:0000256" key="1">
    <source>
        <dbReference type="ARBA" id="ARBA00022598"/>
    </source>
</evidence>
<evidence type="ECO:0000259" key="2">
    <source>
        <dbReference type="Pfam" id="PF04675"/>
    </source>
</evidence>
<keyword evidence="4" id="KW-1185">Reference proteome</keyword>
<accession>A0ABR0JST9</accession>
<dbReference type="InterPro" id="IPR036599">
    <property type="entry name" value="DNA_ligase_N_sf"/>
</dbReference>
<feature type="domain" description="DNA ligase ATP-dependent N-terminal" evidence="2">
    <location>
        <begin position="2"/>
        <end position="131"/>
    </location>
</feature>
<proteinExistence type="predicted"/>
<dbReference type="Pfam" id="PF04675">
    <property type="entry name" value="DNA_ligase_A_N"/>
    <property type="match status" value="1"/>
</dbReference>
<evidence type="ECO:0000313" key="3">
    <source>
        <dbReference type="EMBL" id="KAK5069039.1"/>
    </source>
</evidence>
<protein>
    <recommendedName>
        <fullName evidence="2">DNA ligase ATP-dependent N-terminal domain-containing protein</fullName>
    </recommendedName>
</protein>
<comment type="caution">
    <text evidence="3">The sequence shown here is derived from an EMBL/GenBank/DDBJ whole genome shotgun (WGS) entry which is preliminary data.</text>
</comment>
<dbReference type="EMBL" id="JAVRRG010000562">
    <property type="protein sequence ID" value="KAK5069039.1"/>
    <property type="molecule type" value="Genomic_DNA"/>
</dbReference>
<dbReference type="Proteomes" id="UP001345013">
    <property type="component" value="Unassembled WGS sequence"/>
</dbReference>
<organism evidence="3 4">
    <name type="scientific">Lithohypha guttulata</name>
    <dbReference type="NCBI Taxonomy" id="1690604"/>
    <lineage>
        <taxon>Eukaryota</taxon>
        <taxon>Fungi</taxon>
        <taxon>Dikarya</taxon>
        <taxon>Ascomycota</taxon>
        <taxon>Pezizomycotina</taxon>
        <taxon>Eurotiomycetes</taxon>
        <taxon>Chaetothyriomycetidae</taxon>
        <taxon>Chaetothyriales</taxon>
        <taxon>Trichomeriaceae</taxon>
        <taxon>Lithohypha</taxon>
    </lineage>
</organism>
<keyword evidence="1" id="KW-0436">Ligase</keyword>
<gene>
    <name evidence="3" type="ORF">LTR24_010754</name>
</gene>
<dbReference type="Gene3D" id="1.10.3260.10">
    <property type="entry name" value="DNA ligase, ATP-dependent, N-terminal domain"/>
    <property type="match status" value="1"/>
</dbReference>
<reference evidence="3 4" key="1">
    <citation type="submission" date="2023-08" db="EMBL/GenBank/DDBJ databases">
        <title>Black Yeasts Isolated from many extreme environments.</title>
        <authorList>
            <person name="Coleine C."/>
            <person name="Stajich J.E."/>
            <person name="Selbmann L."/>
        </authorList>
    </citation>
    <scope>NUCLEOTIDE SEQUENCE [LARGE SCALE GENOMIC DNA]</scope>
    <source>
        <strain evidence="3 4">CCFEE 5885</strain>
    </source>
</reference>
<name>A0ABR0JST9_9EURO</name>
<evidence type="ECO:0000313" key="4">
    <source>
        <dbReference type="Proteomes" id="UP001345013"/>
    </source>
</evidence>
<dbReference type="InterPro" id="IPR012308">
    <property type="entry name" value="DNA_ligase_ATP-dep_N"/>
</dbReference>